<evidence type="ECO:0000313" key="4">
    <source>
        <dbReference type="EMBL" id="KAK4886453.1"/>
    </source>
</evidence>
<dbReference type="GO" id="GO:0046872">
    <property type="term" value="F:metal ion binding"/>
    <property type="evidence" value="ECO:0007669"/>
    <property type="project" value="UniProtKB-KW"/>
</dbReference>
<evidence type="ECO:0000259" key="3">
    <source>
        <dbReference type="Pfam" id="PF13359"/>
    </source>
</evidence>
<comment type="cofactor">
    <cofactor evidence="1">
        <name>a divalent metal cation</name>
        <dbReference type="ChEBI" id="CHEBI:60240"/>
    </cofactor>
</comment>
<proteinExistence type="predicted"/>
<dbReference type="Pfam" id="PF13359">
    <property type="entry name" value="DDE_Tnp_4"/>
    <property type="match status" value="1"/>
</dbReference>
<dbReference type="EMBL" id="JARPUR010000001">
    <property type="protein sequence ID" value="KAK4886453.1"/>
    <property type="molecule type" value="Genomic_DNA"/>
</dbReference>
<organism evidence="4 5">
    <name type="scientific">Aquatica leii</name>
    <dbReference type="NCBI Taxonomy" id="1421715"/>
    <lineage>
        <taxon>Eukaryota</taxon>
        <taxon>Metazoa</taxon>
        <taxon>Ecdysozoa</taxon>
        <taxon>Arthropoda</taxon>
        <taxon>Hexapoda</taxon>
        <taxon>Insecta</taxon>
        <taxon>Pterygota</taxon>
        <taxon>Neoptera</taxon>
        <taxon>Endopterygota</taxon>
        <taxon>Coleoptera</taxon>
        <taxon>Polyphaga</taxon>
        <taxon>Elateriformia</taxon>
        <taxon>Elateroidea</taxon>
        <taxon>Lampyridae</taxon>
        <taxon>Luciolinae</taxon>
        <taxon>Aquatica</taxon>
    </lineage>
</organism>
<sequence length="154" mass="17805">MKQDTNMRTSVSVRNRLEITLRFLATEETYRSLIIILLGMCNAHYQFTDINIGVNGPINDGGVYRKCNLGKSIRNNWLNFPPSKSLPGRSKEVPYVIIEDDAFPLSDRLLKPYPLRGMSHSQRIFNYRLSRARRLTKNSFGILANRFRVLLNPM</sequence>
<evidence type="ECO:0000256" key="1">
    <source>
        <dbReference type="ARBA" id="ARBA00001968"/>
    </source>
</evidence>
<keyword evidence="2" id="KW-0479">Metal-binding</keyword>
<dbReference type="InterPro" id="IPR027806">
    <property type="entry name" value="HARBI1_dom"/>
</dbReference>
<keyword evidence="5" id="KW-1185">Reference proteome</keyword>
<reference evidence="5" key="1">
    <citation type="submission" date="2023-01" db="EMBL/GenBank/DDBJ databases">
        <title>Key to firefly adult light organ development and bioluminescence: homeobox transcription factors regulate luciferase expression and transportation to peroxisome.</title>
        <authorList>
            <person name="Fu X."/>
        </authorList>
    </citation>
    <scope>NUCLEOTIDE SEQUENCE [LARGE SCALE GENOMIC DNA]</scope>
</reference>
<dbReference type="AlphaFoldDB" id="A0AAN7SRC3"/>
<protein>
    <recommendedName>
        <fullName evidence="3">DDE Tnp4 domain-containing protein</fullName>
    </recommendedName>
</protein>
<accession>A0AAN7SRC3</accession>
<name>A0AAN7SRC3_9COLE</name>
<evidence type="ECO:0000256" key="2">
    <source>
        <dbReference type="ARBA" id="ARBA00022723"/>
    </source>
</evidence>
<dbReference type="Proteomes" id="UP001353858">
    <property type="component" value="Unassembled WGS sequence"/>
</dbReference>
<feature type="domain" description="DDE Tnp4" evidence="3">
    <location>
        <begin position="37"/>
        <end position="152"/>
    </location>
</feature>
<gene>
    <name evidence="4" type="ORF">RN001_002724</name>
</gene>
<comment type="caution">
    <text evidence="4">The sequence shown here is derived from an EMBL/GenBank/DDBJ whole genome shotgun (WGS) entry which is preliminary data.</text>
</comment>
<evidence type="ECO:0000313" key="5">
    <source>
        <dbReference type="Proteomes" id="UP001353858"/>
    </source>
</evidence>